<proteinExistence type="predicted"/>
<accession>A0ABR2BS15</accession>
<sequence>MQQVKNEDMFYGESTQQQPDLQALLQDDDAFENVFFPSSYMDYNPANPNEIIDFDELRAILDEGTHSVMENGGGSSGSHGSTAIVATDHTNNDELMKAKTKLNNKRVIRKWNARKSIQKGTSEDYEKKELQKIKNREAAARAFEENKAYVKWLELEVQKYRKKNADLKRSLLFAESSISLDMSRKQLRRTSSGLL</sequence>
<reference evidence="1 2" key="1">
    <citation type="journal article" date="2024" name="G3 (Bethesda)">
        <title>Genome assembly of Hibiscus sabdariffa L. provides insights into metabolisms of medicinal natural products.</title>
        <authorList>
            <person name="Kim T."/>
        </authorList>
    </citation>
    <scope>NUCLEOTIDE SEQUENCE [LARGE SCALE GENOMIC DNA]</scope>
    <source>
        <strain evidence="1">TK-2024</strain>
        <tissue evidence="1">Old leaves</tissue>
    </source>
</reference>
<keyword evidence="2" id="KW-1185">Reference proteome</keyword>
<name>A0ABR2BS15_9ROSI</name>
<comment type="caution">
    <text evidence="1">The sequence shown here is derived from an EMBL/GenBank/DDBJ whole genome shotgun (WGS) entry which is preliminary data.</text>
</comment>
<dbReference type="EMBL" id="JBBPBM010000090">
    <property type="protein sequence ID" value="KAK8509813.1"/>
    <property type="molecule type" value="Genomic_DNA"/>
</dbReference>
<evidence type="ECO:0000313" key="2">
    <source>
        <dbReference type="Proteomes" id="UP001472677"/>
    </source>
</evidence>
<dbReference type="Gene3D" id="1.20.5.170">
    <property type="match status" value="1"/>
</dbReference>
<organism evidence="1 2">
    <name type="scientific">Hibiscus sabdariffa</name>
    <name type="common">roselle</name>
    <dbReference type="NCBI Taxonomy" id="183260"/>
    <lineage>
        <taxon>Eukaryota</taxon>
        <taxon>Viridiplantae</taxon>
        <taxon>Streptophyta</taxon>
        <taxon>Embryophyta</taxon>
        <taxon>Tracheophyta</taxon>
        <taxon>Spermatophyta</taxon>
        <taxon>Magnoliopsida</taxon>
        <taxon>eudicotyledons</taxon>
        <taxon>Gunneridae</taxon>
        <taxon>Pentapetalae</taxon>
        <taxon>rosids</taxon>
        <taxon>malvids</taxon>
        <taxon>Malvales</taxon>
        <taxon>Malvaceae</taxon>
        <taxon>Malvoideae</taxon>
        <taxon>Hibiscus</taxon>
    </lineage>
</organism>
<gene>
    <name evidence="1" type="ORF">V6N12_001887</name>
</gene>
<dbReference type="Proteomes" id="UP001472677">
    <property type="component" value="Unassembled WGS sequence"/>
</dbReference>
<evidence type="ECO:0000313" key="1">
    <source>
        <dbReference type="EMBL" id="KAK8509813.1"/>
    </source>
</evidence>
<protein>
    <submittedName>
        <fullName evidence="1">Uncharacterized protein</fullName>
    </submittedName>
</protein>